<dbReference type="InterPro" id="IPR004113">
    <property type="entry name" value="FAD-bd_oxidored_4_C"/>
</dbReference>
<dbReference type="GO" id="GO:0022904">
    <property type="term" value="P:respiratory electron transport chain"/>
    <property type="evidence" value="ECO:0007669"/>
    <property type="project" value="TreeGrafter"/>
</dbReference>
<dbReference type="EMBL" id="CP022521">
    <property type="protein sequence ID" value="ASO18700.1"/>
    <property type="molecule type" value="Genomic_DNA"/>
</dbReference>
<protein>
    <submittedName>
        <fullName evidence="6">Putative FAD-linked oxidoreductase</fullName>
        <ecNumber evidence="6">1.-.-.-</ecNumber>
    </submittedName>
</protein>
<evidence type="ECO:0000256" key="4">
    <source>
        <dbReference type="ARBA" id="ARBA00022827"/>
    </source>
</evidence>
<evidence type="ECO:0000313" key="6">
    <source>
        <dbReference type="EMBL" id="ASO18700.1"/>
    </source>
</evidence>
<reference evidence="6 7" key="1">
    <citation type="submission" date="2017-07" db="EMBL/GenBank/DDBJ databases">
        <title>Complete genome sequence of Actinoalloteichus hoggarensis DSM 45943, type strain of Actinoalloteichus hoggarensis.</title>
        <authorList>
            <person name="Ruckert C."/>
            <person name="Nouioui I."/>
            <person name="Willmese J."/>
            <person name="van Wezel G."/>
            <person name="Klenk H.-P."/>
            <person name="Kalinowski J."/>
            <person name="Zotchev S.B."/>
        </authorList>
    </citation>
    <scope>NUCLEOTIDE SEQUENCE [LARGE SCALE GENOMIC DNA]</scope>
    <source>
        <strain evidence="6 7">DSM 45943</strain>
    </source>
</reference>
<dbReference type="GO" id="GO:0050660">
    <property type="term" value="F:flavin adenine dinucleotide binding"/>
    <property type="evidence" value="ECO:0007669"/>
    <property type="project" value="InterPro"/>
</dbReference>
<dbReference type="Gene3D" id="3.30.70.2740">
    <property type="match status" value="1"/>
</dbReference>
<keyword evidence="6" id="KW-0560">Oxidoreductase</keyword>
<dbReference type="PANTHER" id="PTHR43716:SF2">
    <property type="entry name" value="BLL6224 PROTEIN"/>
    <property type="match status" value="1"/>
</dbReference>
<comment type="cofactor">
    <cofactor evidence="1">
        <name>FAD</name>
        <dbReference type="ChEBI" id="CHEBI:57692"/>
    </cofactor>
</comment>
<evidence type="ECO:0000256" key="1">
    <source>
        <dbReference type="ARBA" id="ARBA00001974"/>
    </source>
</evidence>
<dbReference type="GO" id="GO:0016491">
    <property type="term" value="F:oxidoreductase activity"/>
    <property type="evidence" value="ECO:0007669"/>
    <property type="project" value="UniProtKB-KW"/>
</dbReference>
<keyword evidence="4" id="KW-0274">FAD</keyword>
<keyword evidence="3" id="KW-0285">Flavoprotein</keyword>
<evidence type="ECO:0000313" key="7">
    <source>
        <dbReference type="Proteomes" id="UP000204221"/>
    </source>
</evidence>
<dbReference type="InterPro" id="IPR016164">
    <property type="entry name" value="FAD-linked_Oxase-like_C"/>
</dbReference>
<dbReference type="PANTHER" id="PTHR43716">
    <property type="entry name" value="D-2-HYDROXYGLUTARATE DEHYDROGENASE, MITOCHONDRIAL"/>
    <property type="match status" value="1"/>
</dbReference>
<dbReference type="KEGG" id="ahg:AHOG_05235"/>
<accession>A0A221VYV5</accession>
<dbReference type="Gene3D" id="1.10.45.10">
    <property type="entry name" value="Vanillyl-alcohol Oxidase, Chain A, domain 4"/>
    <property type="match status" value="1"/>
</dbReference>
<dbReference type="InterPro" id="IPR016171">
    <property type="entry name" value="Vanillyl_alc_oxidase_C-sub2"/>
</dbReference>
<feature type="domain" description="FAD-binding oxidoreductase/transferase type 4 C-terminal" evidence="5">
    <location>
        <begin position="2"/>
        <end position="119"/>
    </location>
</feature>
<comment type="similarity">
    <text evidence="2">Belongs to the FAD-binding oxidoreductase/transferase type 4 family.</text>
</comment>
<dbReference type="InterPro" id="IPR051264">
    <property type="entry name" value="FAD-oxidored/transferase_4"/>
</dbReference>
<evidence type="ECO:0000259" key="5">
    <source>
        <dbReference type="Pfam" id="PF02913"/>
    </source>
</evidence>
<dbReference type="EC" id="1.-.-.-" evidence="6"/>
<dbReference type="Proteomes" id="UP000204221">
    <property type="component" value="Chromosome"/>
</dbReference>
<keyword evidence="7" id="KW-1185">Reference proteome</keyword>
<dbReference type="SUPFAM" id="SSF55103">
    <property type="entry name" value="FAD-linked oxidases, C-terminal domain"/>
    <property type="match status" value="1"/>
</dbReference>
<evidence type="ECO:0000256" key="2">
    <source>
        <dbReference type="ARBA" id="ARBA00008000"/>
    </source>
</evidence>
<dbReference type="Pfam" id="PF02913">
    <property type="entry name" value="FAD-oxidase_C"/>
    <property type="match status" value="1"/>
</dbReference>
<proteinExistence type="inferred from homology"/>
<organism evidence="6 7">
    <name type="scientific">Actinoalloteichus hoggarensis</name>
    <dbReference type="NCBI Taxonomy" id="1470176"/>
    <lineage>
        <taxon>Bacteria</taxon>
        <taxon>Bacillati</taxon>
        <taxon>Actinomycetota</taxon>
        <taxon>Actinomycetes</taxon>
        <taxon>Pseudonocardiales</taxon>
        <taxon>Pseudonocardiaceae</taxon>
        <taxon>Actinoalloteichus</taxon>
    </lineage>
</organism>
<evidence type="ECO:0000256" key="3">
    <source>
        <dbReference type="ARBA" id="ARBA00022630"/>
    </source>
</evidence>
<dbReference type="AlphaFoldDB" id="A0A221VYV5"/>
<dbReference type="FunFam" id="1.10.45.10:FF:000001">
    <property type="entry name" value="D-lactate dehydrogenase mitochondrial"/>
    <property type="match status" value="1"/>
</dbReference>
<name>A0A221VYV5_9PSEU</name>
<sequence>MTVPIGSIPAFVRETDRALRAAVPGIRSVTYGHVGNGNLHYNLSGPADADPEAFRARADELSSIVYDSTARFAASISAGHGIGRSKRNLLADHKPTVEIELVRGIKRLLDPAGLMNPGAVLLRGEAAGGRVAGVRRPGSGWRE</sequence>
<gene>
    <name evidence="6" type="ORF">AHOG_05235</name>
</gene>